<accession>A0ABT7NQD5</accession>
<evidence type="ECO:0000259" key="3">
    <source>
        <dbReference type="Pfam" id="PF17165"/>
    </source>
</evidence>
<dbReference type="Proteomes" id="UP001170954">
    <property type="component" value="Unassembled WGS sequence"/>
</dbReference>
<dbReference type="InterPro" id="IPR032184">
    <property type="entry name" value="DUF5016"/>
</dbReference>
<evidence type="ECO:0000259" key="2">
    <source>
        <dbReference type="Pfam" id="PF17163"/>
    </source>
</evidence>
<dbReference type="Pfam" id="PF17165">
    <property type="entry name" value="DUF5121"/>
    <property type="match status" value="1"/>
</dbReference>
<evidence type="ECO:0000313" key="4">
    <source>
        <dbReference type="EMBL" id="MDM1049469.1"/>
    </source>
</evidence>
<dbReference type="Pfam" id="PF16408">
    <property type="entry name" value="DUF5016"/>
    <property type="match status" value="1"/>
</dbReference>
<organism evidence="4 5">
    <name type="scientific">Sphingobacterium hotanense</name>
    <dbReference type="NCBI Taxonomy" id="649196"/>
    <lineage>
        <taxon>Bacteria</taxon>
        <taxon>Pseudomonadati</taxon>
        <taxon>Bacteroidota</taxon>
        <taxon>Sphingobacteriia</taxon>
        <taxon>Sphingobacteriales</taxon>
        <taxon>Sphingobacteriaceae</taxon>
        <taxon>Sphingobacterium</taxon>
    </lineage>
</organism>
<dbReference type="InterPro" id="IPR033430">
    <property type="entry name" value="DUF5121"/>
</dbReference>
<evidence type="ECO:0000313" key="5">
    <source>
        <dbReference type="Proteomes" id="UP001170954"/>
    </source>
</evidence>
<proteinExistence type="predicted"/>
<keyword evidence="5" id="KW-1185">Reference proteome</keyword>
<comment type="caution">
    <text evidence="4">The sequence shown here is derived from an EMBL/GenBank/DDBJ whole genome shotgun (WGS) entry which is preliminary data.</text>
</comment>
<gene>
    <name evidence="4" type="ORF">HX018_14610</name>
</gene>
<dbReference type="RefSeq" id="WP_286651882.1">
    <property type="nucleotide sequence ID" value="NZ_JACAGK010000047.1"/>
</dbReference>
<dbReference type="EMBL" id="JACAGK010000047">
    <property type="protein sequence ID" value="MDM1049469.1"/>
    <property type="molecule type" value="Genomic_DNA"/>
</dbReference>
<dbReference type="InterPro" id="IPR033429">
    <property type="entry name" value="DUF5125"/>
</dbReference>
<reference evidence="4" key="1">
    <citation type="submission" date="2020-06" db="EMBL/GenBank/DDBJ databases">
        <authorList>
            <person name="Dong N."/>
        </authorList>
    </citation>
    <scope>NUCLEOTIDE SEQUENCE</scope>
    <source>
        <strain evidence="4">R1692</strain>
    </source>
</reference>
<dbReference type="Pfam" id="PF17163">
    <property type="entry name" value="DUF5125"/>
    <property type="match status" value="1"/>
</dbReference>
<dbReference type="PROSITE" id="PS51257">
    <property type="entry name" value="PROKAR_LIPOPROTEIN"/>
    <property type="match status" value="1"/>
</dbReference>
<protein>
    <submittedName>
        <fullName evidence="4">DUF5125 domain-containing protein</fullName>
    </submittedName>
</protein>
<feature type="domain" description="DUF5121" evidence="3">
    <location>
        <begin position="314"/>
        <end position="429"/>
    </location>
</feature>
<evidence type="ECO:0000259" key="1">
    <source>
        <dbReference type="Pfam" id="PF16408"/>
    </source>
</evidence>
<name>A0ABT7NQD5_9SPHI</name>
<sequence>MRKLINYSYLLMLFSILVGCKEEFIVPTGGGSPTIEIVTKPNAAFFADSISYKVKVADQGVDLSTLKVELLYSEDVVASQTIRTKEYGEYQGKLFVPFLKNVANGTATLRFTVQNVELTKTEALADLPLTRPDFPFLNLIVEGKTYKMLRKAANQYEVSDNFATKVNGYIEAPAFGANGNAVQFGWDGEAITQGVTANIPFSNIIEGVYPISFNTMTYQASPFVAYKLNGEDMTMVAEDVYSIDMDMDKDQELVFEGLQGLDTWWVDSDFLRKDGDKFLFNAIKGRYRITADLKKKYFIVEAMNGSNLASLNADGTGAIWIIGEGIGKPSVASNEVGWNTDKALCLAPIGGKKYRVTVVAGTSIRANSINFKFFHQKGWGGEFKDADISTTSDIIFVGNGSNGRDPGNLGIVNGKQLEAGATYVLEVDLSQGNNKAVLTVNKQQ</sequence>
<feature type="domain" description="DUF5125" evidence="2">
    <location>
        <begin position="127"/>
        <end position="309"/>
    </location>
</feature>
<reference evidence="4" key="2">
    <citation type="journal article" date="2022" name="Sci. Total Environ.">
        <title>Prevalence, transmission, and molecular epidemiology of tet(X)-positive bacteria among humans, animals, and environmental niches in China: An epidemiological, and genomic-based study.</title>
        <authorList>
            <person name="Dong N."/>
            <person name="Zeng Y."/>
            <person name="Cai C."/>
            <person name="Sun C."/>
            <person name="Lu J."/>
            <person name="Liu C."/>
            <person name="Zhou H."/>
            <person name="Sun Q."/>
            <person name="Shu L."/>
            <person name="Wang H."/>
            <person name="Wang Y."/>
            <person name="Wang S."/>
            <person name="Wu C."/>
            <person name="Chan E.W."/>
            <person name="Chen G."/>
            <person name="Shen Z."/>
            <person name="Chen S."/>
            <person name="Zhang R."/>
        </authorList>
    </citation>
    <scope>NUCLEOTIDE SEQUENCE</scope>
    <source>
        <strain evidence="4">R1692</strain>
    </source>
</reference>
<feature type="domain" description="DUF5016" evidence="1">
    <location>
        <begin position="17"/>
        <end position="122"/>
    </location>
</feature>